<dbReference type="EMBL" id="GL380141">
    <property type="protein sequence ID" value="EGT48054.1"/>
    <property type="molecule type" value="Genomic_DNA"/>
</dbReference>
<dbReference type="InterPro" id="IPR000477">
    <property type="entry name" value="RT_dom"/>
</dbReference>
<dbReference type="Gene3D" id="3.10.10.10">
    <property type="entry name" value="HIV Type 1 Reverse Transcriptase, subunit A, domain 1"/>
    <property type="match status" value="1"/>
</dbReference>
<evidence type="ECO:0000259" key="2">
    <source>
        <dbReference type="Pfam" id="PF00078"/>
    </source>
</evidence>
<accession>G0P8Y8</accession>
<evidence type="ECO:0000313" key="3">
    <source>
        <dbReference type="EMBL" id="EGT48054.1"/>
    </source>
</evidence>
<feature type="compositionally biased region" description="Low complexity" evidence="1">
    <location>
        <begin position="190"/>
        <end position="208"/>
    </location>
</feature>
<proteinExistence type="predicted"/>
<dbReference type="eggNOG" id="KOG0017">
    <property type="taxonomic scope" value="Eukaryota"/>
</dbReference>
<dbReference type="OrthoDB" id="5920525at2759"/>
<dbReference type="InParanoid" id="G0P8Y8"/>
<dbReference type="InterPro" id="IPR008042">
    <property type="entry name" value="Retrotrans_Pao"/>
</dbReference>
<dbReference type="InterPro" id="IPR043128">
    <property type="entry name" value="Rev_trsase/Diguanyl_cyclase"/>
</dbReference>
<dbReference type="PANTHER" id="PTHR47331">
    <property type="entry name" value="PHD-TYPE DOMAIN-CONTAINING PROTEIN"/>
    <property type="match status" value="1"/>
</dbReference>
<feature type="region of interest" description="Disordered" evidence="1">
    <location>
        <begin position="172"/>
        <end position="260"/>
    </location>
</feature>
<dbReference type="AlphaFoldDB" id="G0P8Y8"/>
<dbReference type="Gene3D" id="3.30.70.270">
    <property type="match status" value="1"/>
</dbReference>
<feature type="domain" description="Reverse transcriptase" evidence="2">
    <location>
        <begin position="608"/>
        <end position="742"/>
    </location>
</feature>
<protein>
    <recommendedName>
        <fullName evidence="2">Reverse transcriptase domain-containing protein</fullName>
    </recommendedName>
</protein>
<reference evidence="4" key="1">
    <citation type="submission" date="2011-07" db="EMBL/GenBank/DDBJ databases">
        <authorList>
            <consortium name="Caenorhabditis brenneri Sequencing and Analysis Consortium"/>
            <person name="Wilson R.K."/>
        </authorList>
    </citation>
    <scope>NUCLEOTIDE SEQUENCE [LARGE SCALE GENOMIC DNA]</scope>
    <source>
        <strain evidence="4">PB2801</strain>
    </source>
</reference>
<evidence type="ECO:0000256" key="1">
    <source>
        <dbReference type="SAM" id="MobiDB-lite"/>
    </source>
</evidence>
<keyword evidence="4" id="KW-1185">Reference proteome</keyword>
<dbReference type="STRING" id="135651.G0P8Y8"/>
<dbReference type="SUPFAM" id="SSF56672">
    <property type="entry name" value="DNA/RNA polymerases"/>
    <property type="match status" value="1"/>
</dbReference>
<sequence length="838" mass="95653">MARENPKSLRILHNELYAIINSLKNQGTEIETQNYQVEIKKKLPRSILVDLLKAKPADTTNLLKELDLLITIEESAQQSVKSTEKEERTVLAVKGSPQNKTCKFCNRKNHSTIECRTVQTLEDRRKFVKDNNLCFLCLIGGHRVSECKFSECRKCQQKHNQALCPKNTNVVRKNYNTNTNHKNESNQKTNSRNFNQNNGNQQSAQRSGPYNQSNQKPHGQGYQQKSQDNQNGQKNQNGQNQHSGYKKPQGQSVPNKNSTKNYQVSANKTSLMVANAPVLVGNEIEQIPVLFDTGAEESFVLSSYAEKANMKVLERNIEIDICVFGREPTPIISNKVEFEIITNQDENSAIRVVALTVPDITDLFDPVDLTFEDKHYLEKTNQKVVNITRPEKAVALLGCDVFWELVVDGKRKLPSGKFIVPTQIGTVICGSSEKPTTSMHALIARMREHKENKISETSLEEYFEISNIGITEEIHDPTNDEIIANFEKTVKFNKDTNRVIVALPWKTGQREKLANNREVAVCRLRQQQRSTISTDAWKKLIENFETMENSGIVEEIDNDPDIGFYIPYGLVFNTNSNTTKVRTVFDASSKKRGERSLNNALHQGPSLVPDMQGILLRLRQGIYLLSGDIEKAFHAVEVNENDRDALRFIWLKDPYGPVIGDNLRFMRFTRLPFGVNCSPFLLSMSILHAVRHADVPEQLVKSIETMCYVDNIFMLTDDFSKLPEIYTQLKVFFKSIGMNIREFSLNHCENFIKDEDKAKNLDNVKMLGYLYDLINDTFEVKKPKLEWQETSLPTLTKKKAVGEITLVFDPTQYFAPLYLDGKLILRSISDHSLKWTDH</sequence>
<name>G0P8Y8_CAEBE</name>
<dbReference type="Proteomes" id="UP000008068">
    <property type="component" value="Unassembled WGS sequence"/>
</dbReference>
<dbReference type="PANTHER" id="PTHR47331:SF5">
    <property type="entry name" value="RIBONUCLEASE H"/>
    <property type="match status" value="1"/>
</dbReference>
<feature type="non-terminal residue" evidence="3">
    <location>
        <position position="838"/>
    </location>
</feature>
<dbReference type="Pfam" id="PF00078">
    <property type="entry name" value="RVT_1"/>
    <property type="match status" value="1"/>
</dbReference>
<gene>
    <name evidence="3" type="ORF">CAEBREN_31598</name>
</gene>
<feature type="compositionally biased region" description="Polar residues" evidence="1">
    <location>
        <begin position="249"/>
        <end position="260"/>
    </location>
</feature>
<dbReference type="InterPro" id="IPR043502">
    <property type="entry name" value="DNA/RNA_pol_sf"/>
</dbReference>
<feature type="compositionally biased region" description="Low complexity" evidence="1">
    <location>
        <begin position="223"/>
        <end position="241"/>
    </location>
</feature>
<organism evidence="4">
    <name type="scientific">Caenorhabditis brenneri</name>
    <name type="common">Nematode worm</name>
    <dbReference type="NCBI Taxonomy" id="135651"/>
    <lineage>
        <taxon>Eukaryota</taxon>
        <taxon>Metazoa</taxon>
        <taxon>Ecdysozoa</taxon>
        <taxon>Nematoda</taxon>
        <taxon>Chromadorea</taxon>
        <taxon>Rhabditida</taxon>
        <taxon>Rhabditina</taxon>
        <taxon>Rhabditomorpha</taxon>
        <taxon>Rhabditoidea</taxon>
        <taxon>Rhabditidae</taxon>
        <taxon>Peloderinae</taxon>
        <taxon>Caenorhabditis</taxon>
    </lineage>
</organism>
<evidence type="ECO:0000313" key="4">
    <source>
        <dbReference type="Proteomes" id="UP000008068"/>
    </source>
</evidence>
<dbReference type="HOGENOM" id="CLU_339383_0_0_1"/>
<dbReference type="Pfam" id="PF05380">
    <property type="entry name" value="Peptidase_A17"/>
    <property type="match status" value="1"/>
</dbReference>